<sequence length="215" mass="23019">MRALKRNPLHTSRLFVGLSTGAVYRYRQSTANWDQVSGLGIPSGQAVWSLAFATGEPQRLFVGTDDGLYHTDIVHLILSLDNDPDASVSLSAGDIITYTMGYDNSGDTTLSNVVLKCDIPESGVVGWDPGTSSETGESTHTWDVGTVPPAGTDQDNFWVAVAPEPTIPAPPRGMLVVNEGTYGTVSGTPVPSSDPVYNWINPSRIYLPLVMKNHG</sequence>
<gene>
    <name evidence="1" type="ORF">S06H3_33763</name>
</gene>
<evidence type="ECO:0008006" key="2">
    <source>
        <dbReference type="Google" id="ProtNLM"/>
    </source>
</evidence>
<dbReference type="Gene3D" id="2.130.10.10">
    <property type="entry name" value="YVTN repeat-like/Quinoprotein amine dehydrogenase"/>
    <property type="match status" value="1"/>
</dbReference>
<name>X1LZQ4_9ZZZZ</name>
<reference evidence="1" key="1">
    <citation type="journal article" date="2014" name="Front. Microbiol.">
        <title>High frequency of phylogenetically diverse reductive dehalogenase-homologous genes in deep subseafloor sedimentary metagenomes.</title>
        <authorList>
            <person name="Kawai M."/>
            <person name="Futagami T."/>
            <person name="Toyoda A."/>
            <person name="Takaki Y."/>
            <person name="Nishi S."/>
            <person name="Hori S."/>
            <person name="Arai W."/>
            <person name="Tsubouchi T."/>
            <person name="Morono Y."/>
            <person name="Uchiyama I."/>
            <person name="Ito T."/>
            <person name="Fujiyama A."/>
            <person name="Inagaki F."/>
            <person name="Takami H."/>
        </authorList>
    </citation>
    <scope>NUCLEOTIDE SEQUENCE</scope>
    <source>
        <strain evidence="1">Expedition CK06-06</strain>
    </source>
</reference>
<accession>X1LZQ4</accession>
<dbReference type="InterPro" id="IPR015943">
    <property type="entry name" value="WD40/YVTN_repeat-like_dom_sf"/>
</dbReference>
<dbReference type="AlphaFoldDB" id="X1LZQ4"/>
<comment type="caution">
    <text evidence="1">The sequence shown here is derived from an EMBL/GenBank/DDBJ whole genome shotgun (WGS) entry which is preliminary data.</text>
</comment>
<protein>
    <recommendedName>
        <fullName evidence="2">DUF11 domain-containing protein</fullName>
    </recommendedName>
</protein>
<evidence type="ECO:0000313" key="1">
    <source>
        <dbReference type="EMBL" id="GAI24553.1"/>
    </source>
</evidence>
<proteinExistence type="predicted"/>
<organism evidence="1">
    <name type="scientific">marine sediment metagenome</name>
    <dbReference type="NCBI Taxonomy" id="412755"/>
    <lineage>
        <taxon>unclassified sequences</taxon>
        <taxon>metagenomes</taxon>
        <taxon>ecological metagenomes</taxon>
    </lineage>
</organism>
<dbReference type="EMBL" id="BARV01020187">
    <property type="protein sequence ID" value="GAI24553.1"/>
    <property type="molecule type" value="Genomic_DNA"/>
</dbReference>